<dbReference type="Proteomes" id="UP000887540">
    <property type="component" value="Unplaced"/>
</dbReference>
<protein>
    <submittedName>
        <fullName evidence="2">Uncharacterized protein</fullName>
    </submittedName>
</protein>
<organism evidence="1 2">
    <name type="scientific">Acrobeloides nanus</name>
    <dbReference type="NCBI Taxonomy" id="290746"/>
    <lineage>
        <taxon>Eukaryota</taxon>
        <taxon>Metazoa</taxon>
        <taxon>Ecdysozoa</taxon>
        <taxon>Nematoda</taxon>
        <taxon>Chromadorea</taxon>
        <taxon>Rhabditida</taxon>
        <taxon>Tylenchina</taxon>
        <taxon>Cephalobomorpha</taxon>
        <taxon>Cephaloboidea</taxon>
        <taxon>Cephalobidae</taxon>
        <taxon>Acrobeloides</taxon>
    </lineage>
</organism>
<evidence type="ECO:0000313" key="2">
    <source>
        <dbReference type="WBParaSite" id="ACRNAN_Path_200.g724.t1"/>
    </source>
</evidence>
<accession>A0A914C4E0</accession>
<dbReference type="Gene3D" id="2.40.50.100">
    <property type="match status" value="1"/>
</dbReference>
<keyword evidence="1" id="KW-1185">Reference proteome</keyword>
<dbReference type="AlphaFoldDB" id="A0A914C4E0"/>
<sequence>MAILKLRTLSYISIRTAMKPHANIPFMGIYRTDNETVRKDDLLLVQRKLNYHPGLNVYAKWDRNGQCLLKADCEGTVMITSEIAHLDETLPKIQREYAEKGFEGLYKLTFNVIPKKASNRFALVSQE</sequence>
<evidence type="ECO:0000313" key="1">
    <source>
        <dbReference type="Proteomes" id="UP000887540"/>
    </source>
</evidence>
<proteinExistence type="predicted"/>
<dbReference type="WBParaSite" id="ACRNAN_Path_200.g724.t1">
    <property type="protein sequence ID" value="ACRNAN_Path_200.g724.t1"/>
    <property type="gene ID" value="ACRNAN_Path_200.g724"/>
</dbReference>
<dbReference type="SUPFAM" id="SSF110324">
    <property type="entry name" value="Ribosomal L27 protein-like"/>
    <property type="match status" value="1"/>
</dbReference>
<name>A0A914C4E0_9BILA</name>
<reference evidence="2" key="1">
    <citation type="submission" date="2022-11" db="UniProtKB">
        <authorList>
            <consortium name="WormBaseParasite"/>
        </authorList>
    </citation>
    <scope>IDENTIFICATION</scope>
</reference>